<protein>
    <submittedName>
        <fullName evidence="1">Uncharacterized protein</fullName>
    </submittedName>
</protein>
<reference evidence="1 2" key="1">
    <citation type="journal article" date="2008" name="Biol. Direct">
        <title>Complete genome sequence of the extremely acidophilic methanotroph isolate V4, Methylacidiphilum infernorum, a representative of the bacterial phylum Verrucomicrobia.</title>
        <authorList>
            <person name="Hou S."/>
            <person name="Makarova K.S."/>
            <person name="Saw J.H."/>
            <person name="Senin P."/>
            <person name="Ly B.V."/>
            <person name="Zhou Z."/>
            <person name="Ren Y."/>
            <person name="Wang J."/>
            <person name="Galperin M.Y."/>
            <person name="Omelchenko M.V."/>
            <person name="Wolf Y.I."/>
            <person name="Yutin N."/>
            <person name="Koonin E.V."/>
            <person name="Stott M.B."/>
            <person name="Mountain B.W."/>
            <person name="Crowe M.A."/>
            <person name="Smirnova A.V."/>
            <person name="Dunfield P.F."/>
            <person name="Feng L."/>
            <person name="Wang L."/>
            <person name="Alam M."/>
        </authorList>
    </citation>
    <scope>NUCLEOTIDE SEQUENCE [LARGE SCALE GENOMIC DNA]</scope>
    <source>
        <strain evidence="2">Isolate V4</strain>
    </source>
</reference>
<evidence type="ECO:0000313" key="1">
    <source>
        <dbReference type="EMBL" id="ACD82205.1"/>
    </source>
</evidence>
<dbReference type="Proteomes" id="UP000009149">
    <property type="component" value="Chromosome"/>
</dbReference>
<accession>B3DXH1</accession>
<sequence length="51" mass="6138">MAEKERELKILTEFLKGKRARFQAVVILRSTKRIRSTWVIRLFFLVLVPSY</sequence>
<organism evidence="1 2">
    <name type="scientific">Methylacidiphilum infernorum (isolate V4)</name>
    <name type="common">Methylokorus infernorum (strain V4)</name>
    <dbReference type="NCBI Taxonomy" id="481448"/>
    <lineage>
        <taxon>Bacteria</taxon>
        <taxon>Pseudomonadati</taxon>
        <taxon>Verrucomicrobiota</taxon>
        <taxon>Methylacidiphilae</taxon>
        <taxon>Methylacidiphilales</taxon>
        <taxon>Methylacidiphilaceae</taxon>
        <taxon>Methylacidiphilum (ex Ratnadevi et al. 2023)</taxon>
    </lineage>
</organism>
<dbReference type="EMBL" id="CP000975">
    <property type="protein sequence ID" value="ACD82205.1"/>
    <property type="molecule type" value="Genomic_DNA"/>
</dbReference>
<dbReference type="AlphaFoldDB" id="B3DXH1"/>
<name>B3DXH1_METI4</name>
<gene>
    <name evidence="1" type="ordered locus">Minf_0145</name>
</gene>
<dbReference type="KEGG" id="min:Minf_0145"/>
<proteinExistence type="predicted"/>
<dbReference type="HOGENOM" id="CLU_3100691_0_0_0"/>
<evidence type="ECO:0000313" key="2">
    <source>
        <dbReference type="Proteomes" id="UP000009149"/>
    </source>
</evidence>